<dbReference type="InterPro" id="IPR051807">
    <property type="entry name" value="Sec-metab_biosynth-assoc"/>
</dbReference>
<dbReference type="Gene3D" id="3.30.70.1060">
    <property type="entry name" value="Dimeric alpha+beta barrel"/>
    <property type="match status" value="1"/>
</dbReference>
<sequence length="158" mass="17848">MFKFPLPRTAISSPKLFARSPTAYTNFIRGPRNFLNNNYKYVAAMSTSPQKTEWLCILPDQADGLERRLKVRTEHLEGIKRNQEAGFANFGGVFLNEPAQEGKALSFKGSILVATGVSKESVIEVLKQDVYSKNDVWDWEKVEIYPFKTAIASPLPYV</sequence>
<dbReference type="SUPFAM" id="SSF54909">
    <property type="entry name" value="Dimeric alpha+beta barrel"/>
    <property type="match status" value="1"/>
</dbReference>
<dbReference type="Proteomes" id="UP000244722">
    <property type="component" value="Unassembled WGS sequence"/>
</dbReference>
<name>A0A2T6ZEY5_TUBBO</name>
<organism evidence="1 2">
    <name type="scientific">Tuber borchii</name>
    <name type="common">White truffle</name>
    <dbReference type="NCBI Taxonomy" id="42251"/>
    <lineage>
        <taxon>Eukaryota</taxon>
        <taxon>Fungi</taxon>
        <taxon>Dikarya</taxon>
        <taxon>Ascomycota</taxon>
        <taxon>Pezizomycotina</taxon>
        <taxon>Pezizomycetes</taxon>
        <taxon>Pezizales</taxon>
        <taxon>Tuberaceae</taxon>
        <taxon>Tuber</taxon>
    </lineage>
</organism>
<dbReference type="EMBL" id="NESQ01000326">
    <property type="protein sequence ID" value="PUU74043.1"/>
    <property type="molecule type" value="Genomic_DNA"/>
</dbReference>
<gene>
    <name evidence="1" type="ORF">B9Z19DRAFT_1056850</name>
</gene>
<protein>
    <recommendedName>
        <fullName evidence="3">YCII-related domain-containing protein</fullName>
    </recommendedName>
</protein>
<accession>A0A2T6ZEY5</accession>
<proteinExistence type="predicted"/>
<dbReference type="AlphaFoldDB" id="A0A2T6ZEY5"/>
<evidence type="ECO:0000313" key="2">
    <source>
        <dbReference type="Proteomes" id="UP000244722"/>
    </source>
</evidence>
<dbReference type="PANTHER" id="PTHR33606">
    <property type="entry name" value="PROTEIN YCII"/>
    <property type="match status" value="1"/>
</dbReference>
<reference evidence="1 2" key="1">
    <citation type="submission" date="2017-04" db="EMBL/GenBank/DDBJ databases">
        <title>Draft genome sequence of Tuber borchii Vittad., a whitish edible truffle.</title>
        <authorList>
            <consortium name="DOE Joint Genome Institute"/>
            <person name="Murat C."/>
            <person name="Kuo A."/>
            <person name="Barry K.W."/>
            <person name="Clum A."/>
            <person name="Dockter R.B."/>
            <person name="Fauchery L."/>
            <person name="Iotti M."/>
            <person name="Kohler A."/>
            <person name="Labutti K."/>
            <person name="Lindquist E.A."/>
            <person name="Lipzen A."/>
            <person name="Ohm R.A."/>
            <person name="Wang M."/>
            <person name="Grigoriev I.V."/>
            <person name="Zambonelli A."/>
            <person name="Martin F.M."/>
        </authorList>
    </citation>
    <scope>NUCLEOTIDE SEQUENCE [LARGE SCALE GENOMIC DNA]</scope>
    <source>
        <strain evidence="1 2">Tbo3840</strain>
    </source>
</reference>
<evidence type="ECO:0000313" key="1">
    <source>
        <dbReference type="EMBL" id="PUU74043.1"/>
    </source>
</evidence>
<dbReference type="OrthoDB" id="5519740at2759"/>
<comment type="caution">
    <text evidence="1">The sequence shown here is derived from an EMBL/GenBank/DDBJ whole genome shotgun (WGS) entry which is preliminary data.</text>
</comment>
<dbReference type="PANTHER" id="PTHR33606:SF3">
    <property type="entry name" value="PROTEIN YCII"/>
    <property type="match status" value="1"/>
</dbReference>
<dbReference type="InterPro" id="IPR011008">
    <property type="entry name" value="Dimeric_a/b-barrel"/>
</dbReference>
<keyword evidence="2" id="KW-1185">Reference proteome</keyword>
<dbReference type="STRING" id="42251.A0A2T6ZEY5"/>
<evidence type="ECO:0008006" key="3">
    <source>
        <dbReference type="Google" id="ProtNLM"/>
    </source>
</evidence>